<keyword evidence="8" id="KW-1185">Reference proteome</keyword>
<evidence type="ECO:0000256" key="2">
    <source>
        <dbReference type="ARBA" id="ARBA00022723"/>
    </source>
</evidence>
<dbReference type="InterPro" id="IPR052035">
    <property type="entry name" value="ZnF_BED_domain_contain"/>
</dbReference>
<dbReference type="Pfam" id="PF05699">
    <property type="entry name" value="Dimer_Tnp_hAT"/>
    <property type="match status" value="1"/>
</dbReference>
<keyword evidence="2" id="KW-0479">Metal-binding</keyword>
<dbReference type="PANTHER" id="PTHR46481">
    <property type="entry name" value="ZINC FINGER BED DOMAIN-CONTAINING PROTEIN 4"/>
    <property type="match status" value="1"/>
</dbReference>
<evidence type="ECO:0000313" key="8">
    <source>
        <dbReference type="Proteomes" id="UP000830375"/>
    </source>
</evidence>
<comment type="caution">
    <text evidence="7">The sequence shown here is derived from an EMBL/GenBank/DDBJ whole genome shotgun (WGS) entry which is preliminary data.</text>
</comment>
<evidence type="ECO:0000256" key="5">
    <source>
        <dbReference type="ARBA" id="ARBA00023242"/>
    </source>
</evidence>
<dbReference type="InterPro" id="IPR012337">
    <property type="entry name" value="RNaseH-like_sf"/>
</dbReference>
<gene>
    <name evidence="7" type="ORF">H4Q32_023966</name>
</gene>
<evidence type="ECO:0000256" key="4">
    <source>
        <dbReference type="ARBA" id="ARBA00022833"/>
    </source>
</evidence>
<keyword evidence="5" id="KW-0539">Nucleus</keyword>
<evidence type="ECO:0000256" key="3">
    <source>
        <dbReference type="ARBA" id="ARBA00022771"/>
    </source>
</evidence>
<dbReference type="PANTHER" id="PTHR46481:SF10">
    <property type="entry name" value="ZINC FINGER BED DOMAIN-CONTAINING PROTEIN 39"/>
    <property type="match status" value="1"/>
</dbReference>
<name>A0ABQ8LCV0_LABRO</name>
<feature type="domain" description="HAT C-terminal dimerisation" evidence="6">
    <location>
        <begin position="283"/>
        <end position="346"/>
    </location>
</feature>
<dbReference type="EMBL" id="JACTAM010000158">
    <property type="protein sequence ID" value="KAI2647742.1"/>
    <property type="molecule type" value="Genomic_DNA"/>
</dbReference>
<proteinExistence type="predicted"/>
<organism evidence="7 8">
    <name type="scientific">Labeo rohita</name>
    <name type="common">Indian major carp</name>
    <name type="synonym">Cyprinus rohita</name>
    <dbReference type="NCBI Taxonomy" id="84645"/>
    <lineage>
        <taxon>Eukaryota</taxon>
        <taxon>Metazoa</taxon>
        <taxon>Chordata</taxon>
        <taxon>Craniata</taxon>
        <taxon>Vertebrata</taxon>
        <taxon>Euteleostomi</taxon>
        <taxon>Actinopterygii</taxon>
        <taxon>Neopterygii</taxon>
        <taxon>Teleostei</taxon>
        <taxon>Ostariophysi</taxon>
        <taxon>Cypriniformes</taxon>
        <taxon>Cyprinidae</taxon>
        <taxon>Labeoninae</taxon>
        <taxon>Labeonini</taxon>
        <taxon>Labeo</taxon>
    </lineage>
</organism>
<evidence type="ECO:0000256" key="1">
    <source>
        <dbReference type="ARBA" id="ARBA00004123"/>
    </source>
</evidence>
<dbReference type="SUPFAM" id="SSF53098">
    <property type="entry name" value="Ribonuclease H-like"/>
    <property type="match status" value="1"/>
</dbReference>
<protein>
    <submittedName>
        <fullName evidence="7">Zinc finger BED domain-containing protein 4</fullName>
    </submittedName>
</protein>
<dbReference type="Proteomes" id="UP000830375">
    <property type="component" value="Unassembled WGS sequence"/>
</dbReference>
<accession>A0ABQ8LCV0</accession>
<reference evidence="7 8" key="1">
    <citation type="submission" date="2022-01" db="EMBL/GenBank/DDBJ databases">
        <title>A high-quality chromosome-level genome assembly of rohu carp, Labeo rohita.</title>
        <authorList>
            <person name="Arick M.A. II"/>
            <person name="Hsu C.-Y."/>
            <person name="Magbanua Z."/>
            <person name="Pechanova O."/>
            <person name="Grover C."/>
            <person name="Miller E."/>
            <person name="Thrash A."/>
            <person name="Ezzel L."/>
            <person name="Alam S."/>
            <person name="Benzie J."/>
            <person name="Hamilton M."/>
            <person name="Karsi A."/>
            <person name="Lawrence M.L."/>
            <person name="Peterson D.G."/>
        </authorList>
    </citation>
    <scope>NUCLEOTIDE SEQUENCE [LARGE SCALE GENOMIC DNA]</scope>
    <source>
        <strain evidence="8">BAU-BD-2019</strain>
        <tissue evidence="7">Blood</tissue>
    </source>
</reference>
<comment type="subcellular location">
    <subcellularLocation>
        <location evidence="1">Nucleus</location>
    </subcellularLocation>
</comment>
<evidence type="ECO:0000313" key="7">
    <source>
        <dbReference type="EMBL" id="KAI2647742.1"/>
    </source>
</evidence>
<sequence>MSFTTDIWSSDVSPTKFTGSHTSLAISQAFTDMLDRWKIDRSRVHTVVRDNARNLAKAVTDSNIMSLPCMAHSLQLASIQSQMGLPLKRFKQDVNTRWNSTFYMMESLVEWKPALTAYPADYELPVTLTAQQWTLMESVTTLEQITREISKEDASAADIIPLFETLKRVLSKETDSDHGVKTTTTTKKHYWRQYKSSSGTPLPTICAVSQRSSIRDAMFFDADTKRQTHEMLVGEITKVDTLETEIYHSTKEGSTTSFSAMFSEIVEENGTVTDSASVSAQVSSYLAEPVIPRHESALTYWAANQCRLPVLAQVARKYLSAPCTSVDSERTFSAASNVINEKRNGLSCD</sequence>
<dbReference type="InterPro" id="IPR008906">
    <property type="entry name" value="HATC_C_dom"/>
</dbReference>
<keyword evidence="4" id="KW-0862">Zinc</keyword>
<evidence type="ECO:0000259" key="6">
    <source>
        <dbReference type="Pfam" id="PF05699"/>
    </source>
</evidence>
<keyword evidence="3" id="KW-0863">Zinc-finger</keyword>